<sequence length="73" mass="8211">MIAAHYPISIHVPLSTRYRCLLQCADINIDDLGLQGQCSLDWKNRCLWNLNTMMVAKANSSSIAVPNEVLLCY</sequence>
<evidence type="ECO:0000313" key="1">
    <source>
        <dbReference type="EMBL" id="JAD60013.1"/>
    </source>
</evidence>
<dbReference type="EMBL" id="GBRH01237882">
    <property type="protein sequence ID" value="JAD60013.1"/>
    <property type="molecule type" value="Transcribed_RNA"/>
</dbReference>
<accession>A0A0A9BCW8</accession>
<reference evidence="1" key="2">
    <citation type="journal article" date="2015" name="Data Brief">
        <title>Shoot transcriptome of the giant reed, Arundo donax.</title>
        <authorList>
            <person name="Barrero R.A."/>
            <person name="Guerrero F.D."/>
            <person name="Moolhuijzen P."/>
            <person name="Goolsby J.A."/>
            <person name="Tidwell J."/>
            <person name="Bellgard S.E."/>
            <person name="Bellgard M.I."/>
        </authorList>
    </citation>
    <scope>NUCLEOTIDE SEQUENCE</scope>
    <source>
        <tissue evidence="1">Shoot tissue taken approximately 20 cm above the soil surface</tissue>
    </source>
</reference>
<dbReference type="AlphaFoldDB" id="A0A0A9BCW8"/>
<name>A0A0A9BCW8_ARUDO</name>
<protein>
    <submittedName>
        <fullName evidence="1">Uncharacterized protein</fullName>
    </submittedName>
</protein>
<reference evidence="1" key="1">
    <citation type="submission" date="2014-09" db="EMBL/GenBank/DDBJ databases">
        <authorList>
            <person name="Magalhaes I.L.F."/>
            <person name="Oliveira U."/>
            <person name="Santos F.R."/>
            <person name="Vidigal T.H.D.A."/>
            <person name="Brescovit A.D."/>
            <person name="Santos A.J."/>
        </authorList>
    </citation>
    <scope>NUCLEOTIDE SEQUENCE</scope>
    <source>
        <tissue evidence="1">Shoot tissue taken approximately 20 cm above the soil surface</tissue>
    </source>
</reference>
<organism evidence="1">
    <name type="scientific">Arundo donax</name>
    <name type="common">Giant reed</name>
    <name type="synonym">Donax arundinaceus</name>
    <dbReference type="NCBI Taxonomy" id="35708"/>
    <lineage>
        <taxon>Eukaryota</taxon>
        <taxon>Viridiplantae</taxon>
        <taxon>Streptophyta</taxon>
        <taxon>Embryophyta</taxon>
        <taxon>Tracheophyta</taxon>
        <taxon>Spermatophyta</taxon>
        <taxon>Magnoliopsida</taxon>
        <taxon>Liliopsida</taxon>
        <taxon>Poales</taxon>
        <taxon>Poaceae</taxon>
        <taxon>PACMAD clade</taxon>
        <taxon>Arundinoideae</taxon>
        <taxon>Arundineae</taxon>
        <taxon>Arundo</taxon>
    </lineage>
</organism>
<proteinExistence type="predicted"/>